<sequence length="94" mass="10785">MPNFIFTLNAEGSHTSLDKVELERRFPRPASAPFLFQACCSDGARVGRQRVSVYPDFEHQRLHRPARGRTTRLLLWEQYLASARDSGFPPARIL</sequence>
<dbReference type="EMBL" id="VSRR010003768">
    <property type="protein sequence ID" value="MPC37388.1"/>
    <property type="molecule type" value="Genomic_DNA"/>
</dbReference>
<protein>
    <submittedName>
        <fullName evidence="1">Uncharacterized protein</fullName>
    </submittedName>
</protein>
<proteinExistence type="predicted"/>
<dbReference type="AlphaFoldDB" id="A0A5B7EWH2"/>
<dbReference type="Proteomes" id="UP000324222">
    <property type="component" value="Unassembled WGS sequence"/>
</dbReference>
<evidence type="ECO:0000313" key="1">
    <source>
        <dbReference type="EMBL" id="MPC37388.1"/>
    </source>
</evidence>
<reference evidence="1 2" key="1">
    <citation type="submission" date="2019-05" db="EMBL/GenBank/DDBJ databases">
        <title>Another draft genome of Portunus trituberculatus and its Hox gene families provides insights of decapod evolution.</title>
        <authorList>
            <person name="Jeong J.-H."/>
            <person name="Song I."/>
            <person name="Kim S."/>
            <person name="Choi T."/>
            <person name="Kim D."/>
            <person name="Ryu S."/>
            <person name="Kim W."/>
        </authorList>
    </citation>
    <scope>NUCLEOTIDE SEQUENCE [LARGE SCALE GENOMIC DNA]</scope>
    <source>
        <tissue evidence="1">Muscle</tissue>
    </source>
</reference>
<keyword evidence="2" id="KW-1185">Reference proteome</keyword>
<evidence type="ECO:0000313" key="2">
    <source>
        <dbReference type="Proteomes" id="UP000324222"/>
    </source>
</evidence>
<organism evidence="1 2">
    <name type="scientific">Portunus trituberculatus</name>
    <name type="common">Swimming crab</name>
    <name type="synonym">Neptunus trituberculatus</name>
    <dbReference type="NCBI Taxonomy" id="210409"/>
    <lineage>
        <taxon>Eukaryota</taxon>
        <taxon>Metazoa</taxon>
        <taxon>Ecdysozoa</taxon>
        <taxon>Arthropoda</taxon>
        <taxon>Crustacea</taxon>
        <taxon>Multicrustacea</taxon>
        <taxon>Malacostraca</taxon>
        <taxon>Eumalacostraca</taxon>
        <taxon>Eucarida</taxon>
        <taxon>Decapoda</taxon>
        <taxon>Pleocyemata</taxon>
        <taxon>Brachyura</taxon>
        <taxon>Eubrachyura</taxon>
        <taxon>Portunoidea</taxon>
        <taxon>Portunidae</taxon>
        <taxon>Portuninae</taxon>
        <taxon>Portunus</taxon>
    </lineage>
</organism>
<accession>A0A5B7EWH2</accession>
<name>A0A5B7EWH2_PORTR</name>
<comment type="caution">
    <text evidence="1">The sequence shown here is derived from an EMBL/GenBank/DDBJ whole genome shotgun (WGS) entry which is preliminary data.</text>
</comment>
<gene>
    <name evidence="1" type="ORF">E2C01_030862</name>
</gene>